<evidence type="ECO:0000313" key="3">
    <source>
        <dbReference type="EMBL" id="KAJ4952829.1"/>
    </source>
</evidence>
<gene>
    <name evidence="3" type="ORF">NE237_029661</name>
</gene>
<evidence type="ECO:0000256" key="1">
    <source>
        <dbReference type="SAM" id="Coils"/>
    </source>
</evidence>
<dbReference type="EMBL" id="JAMYWD010000012">
    <property type="protein sequence ID" value="KAJ4952829.1"/>
    <property type="molecule type" value="Genomic_DNA"/>
</dbReference>
<keyword evidence="1" id="KW-0175">Coiled coil</keyword>
<evidence type="ECO:0000313" key="4">
    <source>
        <dbReference type="Proteomes" id="UP001141806"/>
    </source>
</evidence>
<evidence type="ECO:0000256" key="2">
    <source>
        <dbReference type="SAM" id="MobiDB-lite"/>
    </source>
</evidence>
<dbReference type="AlphaFoldDB" id="A0A9Q0GSK9"/>
<proteinExistence type="predicted"/>
<name>A0A9Q0GSK9_9MAGN</name>
<accession>A0A9Q0GSK9</accession>
<feature type="coiled-coil region" evidence="1">
    <location>
        <begin position="94"/>
        <end position="170"/>
    </location>
</feature>
<dbReference type="InterPro" id="IPR043424">
    <property type="entry name" value="BLT-like"/>
</dbReference>
<organism evidence="3 4">
    <name type="scientific">Protea cynaroides</name>
    <dbReference type="NCBI Taxonomy" id="273540"/>
    <lineage>
        <taxon>Eukaryota</taxon>
        <taxon>Viridiplantae</taxon>
        <taxon>Streptophyta</taxon>
        <taxon>Embryophyta</taxon>
        <taxon>Tracheophyta</taxon>
        <taxon>Spermatophyta</taxon>
        <taxon>Magnoliopsida</taxon>
        <taxon>Proteales</taxon>
        <taxon>Proteaceae</taxon>
        <taxon>Protea</taxon>
    </lineage>
</organism>
<protein>
    <recommendedName>
        <fullName evidence="5">Protein BRANCHLESS TRICHOME</fullName>
    </recommendedName>
</protein>
<dbReference type="PANTHER" id="PTHR31071:SF39">
    <property type="entry name" value="PROTEIN BRANCHLESS TRICHOME"/>
    <property type="match status" value="1"/>
</dbReference>
<evidence type="ECO:0008006" key="5">
    <source>
        <dbReference type="Google" id="ProtNLM"/>
    </source>
</evidence>
<dbReference type="OrthoDB" id="777875at2759"/>
<sequence length="341" mass="39278">MDEMMALIRNPEKLRNQAISSVTNATTLPSWKLYENPFYYAQQQQQQPLLLQRRGRYHHLHVPLSARKIAAFLWDLSFFTPTMDSEFEIIRAQIVELRSELELERKARKKVESMNKRLAKELSEERKGRASVERVCEKLAEEMVSDKAKIDRMRREMEEERKMLRMAEVLREERVQMKLTEAKILFEEKLLELELDFTKHKGDFQFRFLSSLPFSADQTNAEEEAGSNNTSNEVTTSAIPHSTNSQNSNSTTSSSCLDNGSGGVGRSTLLTVNQNQRRASLEAENPHIKRGIKGFVEFPRVVRETGPRGSHSGSKLKCPKTQLRLLLRHRGLVRSQNLIMS</sequence>
<dbReference type="Proteomes" id="UP001141806">
    <property type="component" value="Unassembled WGS sequence"/>
</dbReference>
<dbReference type="SUPFAM" id="SSF144284">
    <property type="entry name" value="Sec2 N-terminal region"/>
    <property type="match status" value="1"/>
</dbReference>
<keyword evidence="4" id="KW-1185">Reference proteome</keyword>
<reference evidence="3" key="1">
    <citation type="journal article" date="2023" name="Plant J.">
        <title>The genome of the king protea, Protea cynaroides.</title>
        <authorList>
            <person name="Chang J."/>
            <person name="Duong T.A."/>
            <person name="Schoeman C."/>
            <person name="Ma X."/>
            <person name="Roodt D."/>
            <person name="Barker N."/>
            <person name="Li Z."/>
            <person name="Van de Peer Y."/>
            <person name="Mizrachi E."/>
        </authorList>
    </citation>
    <scope>NUCLEOTIDE SEQUENCE</scope>
    <source>
        <tissue evidence="3">Young leaves</tissue>
    </source>
</reference>
<feature type="compositionally biased region" description="Polar residues" evidence="2">
    <location>
        <begin position="226"/>
        <end position="241"/>
    </location>
</feature>
<comment type="caution">
    <text evidence="3">The sequence shown here is derived from an EMBL/GenBank/DDBJ whole genome shotgun (WGS) entry which is preliminary data.</text>
</comment>
<feature type="region of interest" description="Disordered" evidence="2">
    <location>
        <begin position="219"/>
        <end position="260"/>
    </location>
</feature>
<dbReference type="PANTHER" id="PTHR31071">
    <property type="entry name" value="GB|AAF24581.1"/>
    <property type="match status" value="1"/>
</dbReference>
<feature type="compositionally biased region" description="Low complexity" evidence="2">
    <location>
        <begin position="242"/>
        <end position="255"/>
    </location>
</feature>